<gene>
    <name evidence="2" type="ORF">ABWT76_003202</name>
</gene>
<dbReference type="InterPro" id="IPR007280">
    <property type="entry name" value="Peptidase_C_arc/bac"/>
</dbReference>
<dbReference type="EMBL" id="CP159837">
    <property type="protein sequence ID" value="XCM34594.1"/>
    <property type="molecule type" value="Genomic_DNA"/>
</dbReference>
<evidence type="ECO:0000313" key="2">
    <source>
        <dbReference type="EMBL" id="XCM34594.1"/>
    </source>
</evidence>
<organism evidence="2">
    <name type="scientific">Planktothricoides raciborskii GIHE-MW2</name>
    <dbReference type="NCBI Taxonomy" id="2792601"/>
    <lineage>
        <taxon>Bacteria</taxon>
        <taxon>Bacillati</taxon>
        <taxon>Cyanobacteriota</taxon>
        <taxon>Cyanophyceae</taxon>
        <taxon>Oscillatoriophycideae</taxon>
        <taxon>Oscillatoriales</taxon>
        <taxon>Oscillatoriaceae</taxon>
        <taxon>Planktothricoides</taxon>
    </lineage>
</organism>
<feature type="domain" description="Peptidase C-terminal archaeal/bacterial" evidence="1">
    <location>
        <begin position="73"/>
        <end position="138"/>
    </location>
</feature>
<name>A0AAU8J637_9CYAN</name>
<dbReference type="Gene3D" id="2.60.120.380">
    <property type="match status" value="1"/>
</dbReference>
<sequence length="159" mass="17186">MTQNPLFNWCRATFAVAVRSTFIPATVAAIAMSTPKVNAQVIYNPIDLKGRYEITDVLSEKDIPTGQGGFARDYRVTLTDVDQVAIDLISDGFDAIVSLIGPDGTTIAENDDGPDGTTNSLLFARIQTTGDYIVRVRAFGEGGVGNFTLKVTRLRPIDN</sequence>
<dbReference type="Pfam" id="PF04151">
    <property type="entry name" value="PPC"/>
    <property type="match status" value="1"/>
</dbReference>
<evidence type="ECO:0000259" key="1">
    <source>
        <dbReference type="Pfam" id="PF04151"/>
    </source>
</evidence>
<dbReference type="AlphaFoldDB" id="A0AAU8J637"/>
<accession>A0AAU8J637</accession>
<proteinExistence type="predicted"/>
<protein>
    <submittedName>
        <fullName evidence="2">PPC domain-containing protein</fullName>
    </submittedName>
</protein>
<reference evidence="2" key="1">
    <citation type="submission" date="2024-07" db="EMBL/GenBank/DDBJ databases">
        <authorList>
            <person name="Kim Y.J."/>
            <person name="Jeong J.Y."/>
        </authorList>
    </citation>
    <scope>NUCLEOTIDE SEQUENCE</scope>
    <source>
        <strain evidence="2">GIHE-MW2</strain>
    </source>
</reference>